<feature type="compositionally biased region" description="Pro residues" evidence="1">
    <location>
        <begin position="824"/>
        <end position="837"/>
    </location>
</feature>
<feature type="region of interest" description="Disordered" evidence="1">
    <location>
        <begin position="818"/>
        <end position="837"/>
    </location>
</feature>
<dbReference type="SUPFAM" id="SSF56436">
    <property type="entry name" value="C-type lectin-like"/>
    <property type="match status" value="1"/>
</dbReference>
<feature type="compositionally biased region" description="Pro residues" evidence="1">
    <location>
        <begin position="655"/>
        <end position="692"/>
    </location>
</feature>
<feature type="compositionally biased region" description="Pro residues" evidence="1">
    <location>
        <begin position="542"/>
        <end position="584"/>
    </location>
</feature>
<dbReference type="GO" id="GO:0030036">
    <property type="term" value="P:actin cytoskeleton organization"/>
    <property type="evidence" value="ECO:0000318"/>
    <property type="project" value="GO_Central"/>
</dbReference>
<feature type="region of interest" description="Disordered" evidence="1">
    <location>
        <begin position="376"/>
        <end position="416"/>
    </location>
</feature>
<proteinExistence type="predicted"/>
<evidence type="ECO:0008006" key="4">
    <source>
        <dbReference type="Google" id="ProtNLM"/>
    </source>
</evidence>
<keyword evidence="3" id="KW-1185">Reference proteome</keyword>
<evidence type="ECO:0000313" key="3">
    <source>
        <dbReference type="Proteomes" id="UP000006906"/>
    </source>
</evidence>
<feature type="compositionally biased region" description="Pro residues" evidence="1">
    <location>
        <begin position="975"/>
        <end position="999"/>
    </location>
</feature>
<feature type="compositionally biased region" description="Pro residues" evidence="1">
    <location>
        <begin position="592"/>
        <end position="648"/>
    </location>
</feature>
<dbReference type="InterPro" id="IPR016187">
    <property type="entry name" value="CTDL_fold"/>
</dbReference>
<dbReference type="EMBL" id="CM008972">
    <property type="protein sequence ID" value="PNW76372.1"/>
    <property type="molecule type" value="Genomic_DNA"/>
</dbReference>
<dbReference type="Gramene" id="PNW76372">
    <property type="protein sequence ID" value="PNW76372"/>
    <property type="gene ID" value="CHLRE_11g467530v5"/>
</dbReference>
<dbReference type="AlphaFoldDB" id="A0A2K3D760"/>
<dbReference type="RefSeq" id="XP_042919288.1">
    <property type="nucleotide sequence ID" value="XM_043067287.1"/>
</dbReference>
<reference evidence="2 3" key="1">
    <citation type="journal article" date="2007" name="Science">
        <title>The Chlamydomonas genome reveals the evolution of key animal and plant functions.</title>
        <authorList>
            <person name="Merchant S.S."/>
            <person name="Prochnik S.E."/>
            <person name="Vallon O."/>
            <person name="Harris E.H."/>
            <person name="Karpowicz S.J."/>
            <person name="Witman G.B."/>
            <person name="Terry A."/>
            <person name="Salamov A."/>
            <person name="Fritz-Laylin L.K."/>
            <person name="Marechal-Drouard L."/>
            <person name="Marshall W.F."/>
            <person name="Qu L.H."/>
            <person name="Nelson D.R."/>
            <person name="Sanderfoot A.A."/>
            <person name="Spalding M.H."/>
            <person name="Kapitonov V.V."/>
            <person name="Ren Q."/>
            <person name="Ferris P."/>
            <person name="Lindquist E."/>
            <person name="Shapiro H."/>
            <person name="Lucas S.M."/>
            <person name="Grimwood J."/>
            <person name="Schmutz J."/>
            <person name="Cardol P."/>
            <person name="Cerutti H."/>
            <person name="Chanfreau G."/>
            <person name="Chen C.L."/>
            <person name="Cognat V."/>
            <person name="Croft M.T."/>
            <person name="Dent R."/>
            <person name="Dutcher S."/>
            <person name="Fernandez E."/>
            <person name="Fukuzawa H."/>
            <person name="Gonzalez-Ballester D."/>
            <person name="Gonzalez-Halphen D."/>
            <person name="Hallmann A."/>
            <person name="Hanikenne M."/>
            <person name="Hippler M."/>
            <person name="Inwood W."/>
            <person name="Jabbari K."/>
            <person name="Kalanon M."/>
            <person name="Kuras R."/>
            <person name="Lefebvre P.A."/>
            <person name="Lemaire S.D."/>
            <person name="Lobanov A.V."/>
            <person name="Lohr M."/>
            <person name="Manuell A."/>
            <person name="Meier I."/>
            <person name="Mets L."/>
            <person name="Mittag M."/>
            <person name="Mittelmeier T."/>
            <person name="Moroney J.V."/>
            <person name="Moseley J."/>
            <person name="Napoli C."/>
            <person name="Nedelcu A.M."/>
            <person name="Niyogi K."/>
            <person name="Novoselov S.V."/>
            <person name="Paulsen I.T."/>
            <person name="Pazour G."/>
            <person name="Purton S."/>
            <person name="Ral J.P."/>
            <person name="Riano-Pachon D.M."/>
            <person name="Riekhof W."/>
            <person name="Rymarquis L."/>
            <person name="Schroda M."/>
            <person name="Stern D."/>
            <person name="Umen J."/>
            <person name="Willows R."/>
            <person name="Wilson N."/>
            <person name="Zimmer S.L."/>
            <person name="Allmer J."/>
            <person name="Balk J."/>
            <person name="Bisova K."/>
            <person name="Chen C.J."/>
            <person name="Elias M."/>
            <person name="Gendler K."/>
            <person name="Hauser C."/>
            <person name="Lamb M.R."/>
            <person name="Ledford H."/>
            <person name="Long J.C."/>
            <person name="Minagawa J."/>
            <person name="Page M.D."/>
            <person name="Pan J."/>
            <person name="Pootakham W."/>
            <person name="Roje S."/>
            <person name="Rose A."/>
            <person name="Stahlberg E."/>
            <person name="Terauchi A.M."/>
            <person name="Yang P."/>
            <person name="Ball S."/>
            <person name="Bowler C."/>
            <person name="Dieckmann C.L."/>
            <person name="Gladyshev V.N."/>
            <person name="Green P."/>
            <person name="Jorgensen R."/>
            <person name="Mayfield S."/>
            <person name="Mueller-Roeber B."/>
            <person name="Rajamani S."/>
            <person name="Sayre R.T."/>
            <person name="Brokstein P."/>
            <person name="Dubchak I."/>
            <person name="Goodstein D."/>
            <person name="Hornick L."/>
            <person name="Huang Y.W."/>
            <person name="Jhaveri J."/>
            <person name="Luo Y."/>
            <person name="Martinez D."/>
            <person name="Ngau W.C."/>
            <person name="Otillar B."/>
            <person name="Poliakov A."/>
            <person name="Porter A."/>
            <person name="Szajkowski L."/>
            <person name="Werner G."/>
            <person name="Zhou K."/>
            <person name="Grigoriev I.V."/>
            <person name="Rokhsar D.S."/>
            <person name="Grossman A.R."/>
        </authorList>
    </citation>
    <scope>NUCLEOTIDE SEQUENCE [LARGE SCALE GENOMIC DNA]</scope>
    <source>
        <strain evidence="3">CC-503</strain>
    </source>
</reference>
<dbReference type="InParanoid" id="A0A2K3D760"/>
<name>A0A2K3D760_CHLRE</name>
<feature type="compositionally biased region" description="Pro residues" evidence="1">
    <location>
        <begin position="381"/>
        <end position="405"/>
    </location>
</feature>
<feature type="region of interest" description="Disordered" evidence="1">
    <location>
        <begin position="970"/>
        <end position="1001"/>
    </location>
</feature>
<feature type="region of interest" description="Disordered" evidence="1">
    <location>
        <begin position="539"/>
        <end position="699"/>
    </location>
</feature>
<dbReference type="GeneID" id="5726936"/>
<dbReference type="Proteomes" id="UP000006906">
    <property type="component" value="Chromosome 11"/>
</dbReference>
<gene>
    <name evidence="2" type="ORF">CHLRE_11g467530v5</name>
</gene>
<dbReference type="OrthoDB" id="541941at2759"/>
<evidence type="ECO:0000256" key="1">
    <source>
        <dbReference type="SAM" id="MobiDB-lite"/>
    </source>
</evidence>
<dbReference type="PRINTS" id="PR01217">
    <property type="entry name" value="PRICHEXTENSN"/>
</dbReference>
<dbReference type="ExpressionAtlas" id="A0A2K3D760">
    <property type="expression patterns" value="differential"/>
</dbReference>
<accession>A0A2K3D760</accession>
<dbReference type="KEGG" id="cre:CHLRE_11g467530v5"/>
<organism evidence="2 3">
    <name type="scientific">Chlamydomonas reinhardtii</name>
    <name type="common">Chlamydomonas smithii</name>
    <dbReference type="NCBI Taxonomy" id="3055"/>
    <lineage>
        <taxon>Eukaryota</taxon>
        <taxon>Viridiplantae</taxon>
        <taxon>Chlorophyta</taxon>
        <taxon>core chlorophytes</taxon>
        <taxon>Chlorophyceae</taxon>
        <taxon>CS clade</taxon>
        <taxon>Chlamydomonadales</taxon>
        <taxon>Chlamydomonadaceae</taxon>
        <taxon>Chlamydomonas</taxon>
    </lineage>
</organism>
<feature type="region of interest" description="Disordered" evidence="1">
    <location>
        <begin position="207"/>
        <end position="237"/>
    </location>
</feature>
<sequence length="1138" mass="115201">MARLGRRALSVDVVTQRCSQGAFFRPLFRVVIVLLSILSLANSLPNYALNGRPCTHHPDTLVKAATGTTVHNAVVSDLATVFTVLTGTDSNSPVAVSLCRGKLYTLQVAFPAARRALLTATEGGISGSVTPLCPNRVALGGATGTDAGVAPSYSLLYRVPCSTAGSSVTFQITSAAPSAPTLLLGASASLPLDAACSSTLCGSSSGGSSGGDGGAVRDAAASSPPPPPPVRGGAQGAVIPAMPGSIASWRTGQDLAYVAVRVSRQEAEAACAARGSGTRLASTAEWGAALGDMLGGPLGGLMVDVMVSLYDFGDNGGRPWHVWTDAGSASGSTCGGAVSLDTSTMTLARTTSNAICAQTLFYMCIGPTGVYAAGTATATKSPPPPPRTLLPPPPRRPPPPPPMTPTPTTSVSGGVSQTIGTRTYTVFGTRVTFATAQSACDQLGGARLASVSDWGDISGLIVAGEARVLWDSLSQSMFGFGSYGDKPWNEWASGGGGPGKGGCGAARMDPMALVLTDSSLTASCSQTLMFVCVYEPGAATKSPPPPSPPPPAPPPPPPLPKGVPVKVSPPPPPRPPPPSPPSPKPPKKKKPPPPPSPKPPPPPRIQPPPPSPPPPSPPPPPTRPASFKSPPPSPPPQPSPPPPHPRPPNTRKQSPSPPPPRPRLPKVRSPPHPPPPSPPPRPPPPPSPPPSPASCDASSAGYACSMALGESMRLHWSPANLATAASAAASTPPPASFCAAVYGSGTRGSVHIMLEAAGADRLSLIFPAAAAGGLSPGITAAITDDGSILTSTFRIKTTPGPSDTVALPYTVPAGWGARLRPPGTSLPPPPPPSPPPPVNFDPAVFGPGPWPLGLPRAINWTEGRAAVLLPPNAADIEAAGNGVGVYRLALCFTAASGAPTGIRGLDSYLASLVPADPSVLAARLAATAVLGRRRLQQQEEQQQEEALVTGEASGVLIAGAVVVGGQRRLAAAEDAPPPEGEVVFSPPPPPRPPPPPSPPGQAVFIGNAVAAQLGAGGRRVLLLRQAGIESTCETSCAALGPRWSLGPSAAPGYLLQGTEYTAAWAVLLQQIPPRPDALAKGLVVGAWLGKAAATYVPRNPDVADGPAATSPCTGLRWGDGSLRSTPCESYGWCMCWSA</sequence>
<evidence type="ECO:0000313" key="2">
    <source>
        <dbReference type="EMBL" id="PNW76372.1"/>
    </source>
</evidence>
<protein>
    <recommendedName>
        <fullName evidence="4">C-type lectin domain-containing protein</fullName>
    </recommendedName>
</protein>